<reference evidence="2 3" key="1">
    <citation type="submission" date="2020-08" db="EMBL/GenBank/DDBJ databases">
        <title>Genomic Encyclopedia of Type Strains, Phase IV (KMG-IV): sequencing the most valuable type-strain genomes for metagenomic binning, comparative biology and taxonomic classification.</title>
        <authorList>
            <person name="Goeker M."/>
        </authorList>
    </citation>
    <scope>NUCLEOTIDE SEQUENCE [LARGE SCALE GENOMIC DNA]</scope>
    <source>
        <strain evidence="2 3">DSM 100044</strain>
    </source>
</reference>
<proteinExistence type="predicted"/>
<protein>
    <submittedName>
        <fullName evidence="2">Uncharacterized protein</fullName>
    </submittedName>
</protein>
<evidence type="ECO:0000313" key="2">
    <source>
        <dbReference type="EMBL" id="MBB5715975.1"/>
    </source>
</evidence>
<feature type="compositionally biased region" description="Basic and acidic residues" evidence="1">
    <location>
        <begin position="89"/>
        <end position="99"/>
    </location>
</feature>
<keyword evidence="3" id="KW-1185">Reference proteome</keyword>
<name>A0A7W9BEY9_9SPHN</name>
<sequence length="99" mass="10502">MSANDGNSIDQGALDSMSVAPNAGNQERDPRQDAGQDRSITKRLEKNPENSDAQLDNALDESMDASDPPSTTQPAHGSEPPLSSGYDAEAERQRSDSAD</sequence>
<gene>
    <name evidence="2" type="ORF">FHS94_002832</name>
</gene>
<dbReference type="Proteomes" id="UP000546200">
    <property type="component" value="Unassembled WGS sequence"/>
</dbReference>
<evidence type="ECO:0000313" key="3">
    <source>
        <dbReference type="Proteomes" id="UP000546200"/>
    </source>
</evidence>
<feature type="compositionally biased region" description="Basic and acidic residues" evidence="1">
    <location>
        <begin position="26"/>
        <end position="49"/>
    </location>
</feature>
<accession>A0A7W9BEY9</accession>
<evidence type="ECO:0000256" key="1">
    <source>
        <dbReference type="SAM" id="MobiDB-lite"/>
    </source>
</evidence>
<feature type="region of interest" description="Disordered" evidence="1">
    <location>
        <begin position="1"/>
        <end position="99"/>
    </location>
</feature>
<feature type="compositionally biased region" description="Polar residues" evidence="1">
    <location>
        <begin position="1"/>
        <end position="10"/>
    </location>
</feature>
<dbReference type="RefSeq" id="WP_184058781.1">
    <property type="nucleotide sequence ID" value="NZ_JACIJK010000008.1"/>
</dbReference>
<dbReference type="AlphaFoldDB" id="A0A7W9BEY9"/>
<comment type="caution">
    <text evidence="2">The sequence shown here is derived from an EMBL/GenBank/DDBJ whole genome shotgun (WGS) entry which is preliminary data.</text>
</comment>
<organism evidence="2 3">
    <name type="scientific">Sphingomonas aerophila</name>
    <dbReference type="NCBI Taxonomy" id="1344948"/>
    <lineage>
        <taxon>Bacteria</taxon>
        <taxon>Pseudomonadati</taxon>
        <taxon>Pseudomonadota</taxon>
        <taxon>Alphaproteobacteria</taxon>
        <taxon>Sphingomonadales</taxon>
        <taxon>Sphingomonadaceae</taxon>
        <taxon>Sphingomonas</taxon>
    </lineage>
</organism>
<dbReference type="EMBL" id="JACIJK010000008">
    <property type="protein sequence ID" value="MBB5715975.1"/>
    <property type="molecule type" value="Genomic_DNA"/>
</dbReference>